<sequence>MICQHANRHNRAYHQRTGNIKKSDDSCTHIELKALMSKVITKDPDESKRAILHSAEETLGGQFHVICSKDDFSYITKSSTYCQITENDLTCYAFQTPKIVSN</sequence>
<proteinExistence type="predicted"/>
<accession>A0A0N4VLK2</accession>
<reference evidence="2 3" key="2">
    <citation type="submission" date="2018-10" db="EMBL/GenBank/DDBJ databases">
        <authorList>
            <consortium name="Pathogen Informatics"/>
        </authorList>
    </citation>
    <scope>NUCLEOTIDE SEQUENCE [LARGE SCALE GENOMIC DNA]</scope>
</reference>
<reference evidence="4" key="1">
    <citation type="submission" date="2017-02" db="UniProtKB">
        <authorList>
            <consortium name="WormBaseParasite"/>
        </authorList>
    </citation>
    <scope>IDENTIFICATION</scope>
</reference>
<evidence type="ECO:0000259" key="1">
    <source>
        <dbReference type="Pfam" id="PF04155"/>
    </source>
</evidence>
<dbReference type="OrthoDB" id="5812274at2759"/>
<protein>
    <submittedName>
        <fullName evidence="4">Ground-like domain-containing protein</fullName>
    </submittedName>
</protein>
<dbReference type="Pfam" id="PF04155">
    <property type="entry name" value="Ground-like"/>
    <property type="match status" value="1"/>
</dbReference>
<dbReference type="InterPro" id="IPR007284">
    <property type="entry name" value="Ground-like_dom"/>
</dbReference>
<evidence type="ECO:0000313" key="4">
    <source>
        <dbReference type="WBParaSite" id="EVEC_0001177001-mRNA-1"/>
    </source>
</evidence>
<gene>
    <name evidence="2" type="ORF">EVEC_LOCUS11048</name>
</gene>
<dbReference type="Proteomes" id="UP000274131">
    <property type="component" value="Unassembled WGS sequence"/>
</dbReference>
<feature type="domain" description="Ground-like" evidence="1">
    <location>
        <begin position="24"/>
        <end position="94"/>
    </location>
</feature>
<name>A0A0N4VLK2_ENTVE</name>
<dbReference type="AlphaFoldDB" id="A0A0N4VLK2"/>
<evidence type="ECO:0000313" key="3">
    <source>
        <dbReference type="Proteomes" id="UP000274131"/>
    </source>
</evidence>
<organism evidence="4">
    <name type="scientific">Enterobius vermicularis</name>
    <name type="common">Human pinworm</name>
    <dbReference type="NCBI Taxonomy" id="51028"/>
    <lineage>
        <taxon>Eukaryota</taxon>
        <taxon>Metazoa</taxon>
        <taxon>Ecdysozoa</taxon>
        <taxon>Nematoda</taxon>
        <taxon>Chromadorea</taxon>
        <taxon>Rhabditida</taxon>
        <taxon>Spirurina</taxon>
        <taxon>Oxyuridomorpha</taxon>
        <taxon>Oxyuroidea</taxon>
        <taxon>Oxyuridae</taxon>
        <taxon>Enterobius</taxon>
    </lineage>
</organism>
<dbReference type="WBParaSite" id="EVEC_0001177001-mRNA-1">
    <property type="protein sequence ID" value="EVEC_0001177001-mRNA-1"/>
    <property type="gene ID" value="EVEC_0001177001"/>
</dbReference>
<dbReference type="EMBL" id="UXUI01011515">
    <property type="protein sequence ID" value="VDD96297.1"/>
    <property type="molecule type" value="Genomic_DNA"/>
</dbReference>
<evidence type="ECO:0000313" key="2">
    <source>
        <dbReference type="EMBL" id="VDD96297.1"/>
    </source>
</evidence>
<keyword evidence="3" id="KW-1185">Reference proteome</keyword>